<dbReference type="InterPro" id="IPR051200">
    <property type="entry name" value="Host-pathogen_enzymatic-act"/>
</dbReference>
<proteinExistence type="predicted"/>
<dbReference type="SUPFAM" id="SSF50974">
    <property type="entry name" value="Nitrous oxide reductase, N-terminal domain"/>
    <property type="match status" value="1"/>
</dbReference>
<comment type="caution">
    <text evidence="1">The sequence shown here is derived from an EMBL/GenBank/DDBJ whole genome shotgun (WGS) entry which is preliminary data.</text>
</comment>
<dbReference type="Proteomes" id="UP000564378">
    <property type="component" value="Unassembled WGS sequence"/>
</dbReference>
<keyword evidence="2" id="KW-1185">Reference proteome</keyword>
<dbReference type="Gene3D" id="2.130.10.10">
    <property type="entry name" value="YVTN repeat-like/Quinoprotein amine dehydrogenase"/>
    <property type="match status" value="1"/>
</dbReference>
<dbReference type="EMBL" id="JACJVJ010000002">
    <property type="protein sequence ID" value="MBC2778750.1"/>
    <property type="molecule type" value="Genomic_DNA"/>
</dbReference>
<dbReference type="PANTHER" id="PTHR47197">
    <property type="entry name" value="PROTEIN NIRF"/>
    <property type="match status" value="1"/>
</dbReference>
<name>A0A842I341_9SPHN</name>
<dbReference type="InterPro" id="IPR011042">
    <property type="entry name" value="6-blade_b-propeller_TolB-like"/>
</dbReference>
<dbReference type="Pfam" id="PF07676">
    <property type="entry name" value="PD40"/>
    <property type="match status" value="1"/>
</dbReference>
<gene>
    <name evidence="1" type="ORF">H6P80_14085</name>
</gene>
<reference evidence="1 2" key="1">
    <citation type="submission" date="2020-08" db="EMBL/GenBank/DDBJ databases">
        <title>Draft genome sequence of Parasphingopyxis sp. GrpM-11.</title>
        <authorList>
            <person name="Oh J."/>
            <person name="Roh D.-H."/>
        </authorList>
    </citation>
    <scope>NUCLEOTIDE SEQUENCE [LARGE SCALE GENOMIC DNA]</scope>
    <source>
        <strain evidence="1 2">GrpM-11</strain>
    </source>
</reference>
<dbReference type="InterPro" id="IPR011045">
    <property type="entry name" value="N2O_reductase_N"/>
</dbReference>
<dbReference type="Gene3D" id="2.120.10.30">
    <property type="entry name" value="TolB, C-terminal domain"/>
    <property type="match status" value="1"/>
</dbReference>
<dbReference type="PANTHER" id="PTHR47197:SF3">
    <property type="entry name" value="DIHYDRO-HEME D1 DEHYDROGENASE"/>
    <property type="match status" value="1"/>
</dbReference>
<evidence type="ECO:0000313" key="2">
    <source>
        <dbReference type="Proteomes" id="UP000564378"/>
    </source>
</evidence>
<sequence>MRPPSFADPGADEGDFYYSPLRNAACFTSDRGNPGDIDIWCVPWAGNGWAEPARLPEPVNSEATEFSPVLRPDGTLYFATDRPGLGGGDIYRARPDGGDWHVERLPESINSALGEWNLEISPDGDTMIFEASERPTNRSISGDLYLSRRDGDSWTTAIPLSRLNGRGSDLMPRFQRDGSLAYAKSSGGDADIVKAISGDWEAGDALIATMARSSGQLVLLDPETLAVRQRLAAGSGPHDVAVSEDGRIALVPSHGVFPAPHDEPIEPSQMRWVNAESDGFRLFDLVSGEQLAHLPLANCERPHGAAMTAQGDRFWITCEAEGHVREFDGETFEETRRFELANGVHKVMLLPARALLVASNPEAGGIDLIDIDTGVASHIPTGNGAEGLAATASEERIFVTNGFMRQVCAVDVAEGNVAGCWDSGGIFPVGLAHDDRRGVIWVINNVSANLLALDDRTGTVRREIALPGRPLGLAFDKRNDRLIVGLPRHNQIVALNAETGDIVARSESVMEVDDIDLVPAAHFGFAPDT</sequence>
<evidence type="ECO:0000313" key="1">
    <source>
        <dbReference type="EMBL" id="MBC2778750.1"/>
    </source>
</evidence>
<protein>
    <submittedName>
        <fullName evidence="1">PD40 domain-containing protein</fullName>
    </submittedName>
</protein>
<dbReference type="InterPro" id="IPR015943">
    <property type="entry name" value="WD40/YVTN_repeat-like_dom_sf"/>
</dbReference>
<accession>A0A842I341</accession>
<dbReference type="AlphaFoldDB" id="A0A842I341"/>
<dbReference type="RefSeq" id="WP_185801980.1">
    <property type="nucleotide sequence ID" value="NZ_JACJVJ010000002.1"/>
</dbReference>
<dbReference type="InterPro" id="IPR011659">
    <property type="entry name" value="WD40"/>
</dbReference>
<dbReference type="SUPFAM" id="SSF82171">
    <property type="entry name" value="DPP6 N-terminal domain-like"/>
    <property type="match status" value="1"/>
</dbReference>
<organism evidence="1 2">
    <name type="scientific">Parasphingopyxis marina</name>
    <dbReference type="NCBI Taxonomy" id="2761622"/>
    <lineage>
        <taxon>Bacteria</taxon>
        <taxon>Pseudomonadati</taxon>
        <taxon>Pseudomonadota</taxon>
        <taxon>Alphaproteobacteria</taxon>
        <taxon>Sphingomonadales</taxon>
        <taxon>Sphingomonadaceae</taxon>
        <taxon>Parasphingopyxis</taxon>
    </lineage>
</organism>